<keyword evidence="7" id="KW-0472">Membrane</keyword>
<dbReference type="Gene3D" id="1.10.238.10">
    <property type="entry name" value="EF-hand"/>
    <property type="match status" value="1"/>
</dbReference>
<comment type="caution">
    <text evidence="8">The sequence shown here is derived from an EMBL/GenBank/DDBJ whole genome shotgun (WGS) entry which is preliminary data.</text>
</comment>
<keyword evidence="3" id="KW-0963">Cytoplasm</keyword>
<gene>
    <name evidence="8" type="ORF">QE152_g19847</name>
</gene>
<keyword evidence="4" id="KW-0479">Metal-binding</keyword>
<dbReference type="GO" id="GO:0005737">
    <property type="term" value="C:cytoplasm"/>
    <property type="evidence" value="ECO:0007669"/>
    <property type="project" value="UniProtKB-SubCell"/>
</dbReference>
<protein>
    <submittedName>
        <fullName evidence="8">Uncharacterized protein</fullName>
    </submittedName>
</protein>
<evidence type="ECO:0000256" key="1">
    <source>
        <dbReference type="ARBA" id="ARBA00004308"/>
    </source>
</evidence>
<dbReference type="PANTHER" id="PTHR46735">
    <property type="entry name" value="CALPAIN, SMALL SUBUNIT 1 A-RELATED"/>
    <property type="match status" value="1"/>
</dbReference>
<reference evidence="8 9" key="1">
    <citation type="journal article" date="2024" name="BMC Genomics">
        <title>De novo assembly and annotation of Popillia japonica's genome with initial clues to its potential as an invasive pest.</title>
        <authorList>
            <person name="Cucini C."/>
            <person name="Boschi S."/>
            <person name="Funari R."/>
            <person name="Cardaioli E."/>
            <person name="Iannotti N."/>
            <person name="Marturano G."/>
            <person name="Paoli F."/>
            <person name="Bruttini M."/>
            <person name="Carapelli A."/>
            <person name="Frati F."/>
            <person name="Nardi F."/>
        </authorList>
    </citation>
    <scope>NUCLEOTIDE SEQUENCE [LARGE SCALE GENOMIC DNA]</scope>
    <source>
        <strain evidence="8">DMR45628</strain>
    </source>
</reference>
<accession>A0AAW1KQ30</accession>
<evidence type="ECO:0000313" key="9">
    <source>
        <dbReference type="Proteomes" id="UP001458880"/>
    </source>
</evidence>
<dbReference type="Proteomes" id="UP001458880">
    <property type="component" value="Unassembled WGS sequence"/>
</dbReference>
<dbReference type="GO" id="GO:0046872">
    <property type="term" value="F:metal ion binding"/>
    <property type="evidence" value="ECO:0007669"/>
    <property type="project" value="UniProtKB-KW"/>
</dbReference>
<name>A0AAW1KQ30_POPJA</name>
<dbReference type="EMBL" id="JASPKY010000192">
    <property type="protein sequence ID" value="KAK9722059.1"/>
    <property type="molecule type" value="Genomic_DNA"/>
</dbReference>
<keyword evidence="5" id="KW-0677">Repeat</keyword>
<evidence type="ECO:0000256" key="3">
    <source>
        <dbReference type="ARBA" id="ARBA00022490"/>
    </source>
</evidence>
<evidence type="ECO:0000256" key="5">
    <source>
        <dbReference type="ARBA" id="ARBA00022737"/>
    </source>
</evidence>
<proteinExistence type="predicted"/>
<dbReference type="PANTHER" id="PTHR46735:SF3">
    <property type="entry name" value="CALPAIN SMALL SUBUNIT 1-RELATED"/>
    <property type="match status" value="1"/>
</dbReference>
<keyword evidence="9" id="KW-1185">Reference proteome</keyword>
<dbReference type="SUPFAM" id="SSF47473">
    <property type="entry name" value="EF-hand"/>
    <property type="match status" value="1"/>
</dbReference>
<organism evidence="8 9">
    <name type="scientific">Popillia japonica</name>
    <name type="common">Japanese beetle</name>
    <dbReference type="NCBI Taxonomy" id="7064"/>
    <lineage>
        <taxon>Eukaryota</taxon>
        <taxon>Metazoa</taxon>
        <taxon>Ecdysozoa</taxon>
        <taxon>Arthropoda</taxon>
        <taxon>Hexapoda</taxon>
        <taxon>Insecta</taxon>
        <taxon>Pterygota</taxon>
        <taxon>Neoptera</taxon>
        <taxon>Endopterygota</taxon>
        <taxon>Coleoptera</taxon>
        <taxon>Polyphaga</taxon>
        <taxon>Scarabaeiformia</taxon>
        <taxon>Scarabaeidae</taxon>
        <taxon>Rutelinae</taxon>
        <taxon>Popillia</taxon>
    </lineage>
</organism>
<evidence type="ECO:0000256" key="6">
    <source>
        <dbReference type="ARBA" id="ARBA00022837"/>
    </source>
</evidence>
<evidence type="ECO:0000313" key="8">
    <source>
        <dbReference type="EMBL" id="KAK9722059.1"/>
    </source>
</evidence>
<evidence type="ECO:0000256" key="2">
    <source>
        <dbReference type="ARBA" id="ARBA00004496"/>
    </source>
</evidence>
<dbReference type="InterPro" id="IPR011992">
    <property type="entry name" value="EF-hand-dom_pair"/>
</dbReference>
<evidence type="ECO:0000256" key="7">
    <source>
        <dbReference type="ARBA" id="ARBA00023136"/>
    </source>
</evidence>
<comment type="subcellular location">
    <subcellularLocation>
        <location evidence="2">Cytoplasm</location>
    </subcellularLocation>
    <subcellularLocation>
        <location evidence="1">Endomembrane system</location>
    </subcellularLocation>
</comment>
<evidence type="ECO:0000256" key="4">
    <source>
        <dbReference type="ARBA" id="ARBA00022723"/>
    </source>
</evidence>
<dbReference type="AlphaFoldDB" id="A0AAW1KQ30"/>
<dbReference type="GO" id="GO:0012505">
    <property type="term" value="C:endomembrane system"/>
    <property type="evidence" value="ECO:0007669"/>
    <property type="project" value="UniProtKB-SubCell"/>
</dbReference>
<keyword evidence="6" id="KW-0106">Calcium</keyword>
<sequence length="164" mass="18954">MGVIAVIVQHVQQTISALFNIVHVAPTEASDSRRVRSIQPTPQQEQEKDQVYQFFMKLAGEDGEVDWMELKEILDYAMRMGCSPAYYSSNPQYRITLTEPVNVRVLNLLMQRFRDERGELTLEDFIACAVKLKTMISIFENEHDSKTGTATFTLDRWLQITLYN</sequence>